<evidence type="ECO:0000313" key="2">
    <source>
        <dbReference type="Proteomes" id="UP001501456"/>
    </source>
</evidence>
<accession>A0ABP7H036</accession>
<organism evidence="1 2">
    <name type="scientific">Corallibacter vietnamensis</name>
    <dbReference type="NCBI Taxonomy" id="904130"/>
    <lineage>
        <taxon>Bacteria</taxon>
        <taxon>Pseudomonadati</taxon>
        <taxon>Bacteroidota</taxon>
        <taxon>Flavobacteriia</taxon>
        <taxon>Flavobacteriales</taxon>
        <taxon>Flavobacteriaceae</taxon>
        <taxon>Corallibacter</taxon>
    </lineage>
</organism>
<protein>
    <submittedName>
        <fullName evidence="1">Uncharacterized protein</fullName>
    </submittedName>
</protein>
<dbReference type="Proteomes" id="UP001501456">
    <property type="component" value="Unassembled WGS sequence"/>
</dbReference>
<comment type="caution">
    <text evidence="1">The sequence shown here is derived from an EMBL/GenBank/DDBJ whole genome shotgun (WGS) entry which is preliminary data.</text>
</comment>
<gene>
    <name evidence="1" type="ORF">GCM10022271_08660</name>
</gene>
<proteinExistence type="predicted"/>
<reference evidence="2" key="1">
    <citation type="journal article" date="2019" name="Int. J. Syst. Evol. Microbiol.">
        <title>The Global Catalogue of Microorganisms (GCM) 10K type strain sequencing project: providing services to taxonomists for standard genome sequencing and annotation.</title>
        <authorList>
            <consortium name="The Broad Institute Genomics Platform"/>
            <consortium name="The Broad Institute Genome Sequencing Center for Infectious Disease"/>
            <person name="Wu L."/>
            <person name="Ma J."/>
        </authorList>
    </citation>
    <scope>NUCLEOTIDE SEQUENCE [LARGE SCALE GENOMIC DNA]</scope>
    <source>
        <strain evidence="2">JCM 17525</strain>
    </source>
</reference>
<name>A0ABP7H036_9FLAO</name>
<dbReference type="EMBL" id="BAABBI010000001">
    <property type="protein sequence ID" value="GAA3778640.1"/>
    <property type="molecule type" value="Genomic_DNA"/>
</dbReference>
<sequence>MIQLLDWDYFYFITSVVDKALLLVSFLSKSEKSTMLATVITVINRKIRFRFFNVRFHFRFGITNFKKNIYKKKKNAKNSLNNVNF</sequence>
<evidence type="ECO:0000313" key="1">
    <source>
        <dbReference type="EMBL" id="GAA3778640.1"/>
    </source>
</evidence>
<keyword evidence="2" id="KW-1185">Reference proteome</keyword>